<dbReference type="KEGG" id="ptkz:JDV02_000575"/>
<evidence type="ECO:0000256" key="2">
    <source>
        <dbReference type="SAM" id="SignalP"/>
    </source>
</evidence>
<dbReference type="AlphaFoldDB" id="A0A9Q8V6J0"/>
<dbReference type="EMBL" id="CP086354">
    <property type="protein sequence ID" value="UNI13879.1"/>
    <property type="molecule type" value="Genomic_DNA"/>
</dbReference>
<dbReference type="OrthoDB" id="10640408at2759"/>
<feature type="region of interest" description="Disordered" evidence="1">
    <location>
        <begin position="165"/>
        <end position="189"/>
    </location>
</feature>
<evidence type="ECO:0000313" key="3">
    <source>
        <dbReference type="EMBL" id="UNI13879.1"/>
    </source>
</evidence>
<feature type="signal peptide" evidence="2">
    <location>
        <begin position="1"/>
        <end position="17"/>
    </location>
</feature>
<feature type="region of interest" description="Disordered" evidence="1">
    <location>
        <begin position="21"/>
        <end position="44"/>
    </location>
</feature>
<dbReference type="Proteomes" id="UP000829364">
    <property type="component" value="Chromosome 1"/>
</dbReference>
<reference evidence="3" key="1">
    <citation type="submission" date="2021-11" db="EMBL/GenBank/DDBJ databases">
        <title>Purpureocillium_takamizusanense_genome.</title>
        <authorList>
            <person name="Nguyen N.-H."/>
        </authorList>
    </citation>
    <scope>NUCLEOTIDE SEQUENCE</scope>
    <source>
        <strain evidence="3">PT3</strain>
    </source>
</reference>
<feature type="region of interest" description="Disordered" evidence="1">
    <location>
        <begin position="317"/>
        <end position="336"/>
    </location>
</feature>
<feature type="compositionally biased region" description="Low complexity" evidence="1">
    <location>
        <begin position="237"/>
        <end position="250"/>
    </location>
</feature>
<feature type="compositionally biased region" description="Low complexity" evidence="1">
    <location>
        <begin position="428"/>
        <end position="442"/>
    </location>
</feature>
<feature type="compositionally biased region" description="Polar residues" evidence="1">
    <location>
        <begin position="222"/>
        <end position="236"/>
    </location>
</feature>
<protein>
    <submittedName>
        <fullName evidence="3">Uncharacterized protein</fullName>
    </submittedName>
</protein>
<gene>
    <name evidence="3" type="ORF">JDV02_000575</name>
</gene>
<feature type="region of interest" description="Disordered" evidence="1">
    <location>
        <begin position="222"/>
        <end position="250"/>
    </location>
</feature>
<organism evidence="3 4">
    <name type="scientific">Purpureocillium takamizusanense</name>
    <dbReference type="NCBI Taxonomy" id="2060973"/>
    <lineage>
        <taxon>Eukaryota</taxon>
        <taxon>Fungi</taxon>
        <taxon>Dikarya</taxon>
        <taxon>Ascomycota</taxon>
        <taxon>Pezizomycotina</taxon>
        <taxon>Sordariomycetes</taxon>
        <taxon>Hypocreomycetidae</taxon>
        <taxon>Hypocreales</taxon>
        <taxon>Ophiocordycipitaceae</taxon>
        <taxon>Purpureocillium</taxon>
    </lineage>
</organism>
<feature type="compositionally biased region" description="Polar residues" evidence="1">
    <location>
        <begin position="178"/>
        <end position="189"/>
    </location>
</feature>
<accession>A0A9Q8V6J0</accession>
<proteinExistence type="predicted"/>
<keyword evidence="2" id="KW-0732">Signal</keyword>
<feature type="chain" id="PRO_5040149930" evidence="2">
    <location>
        <begin position="18"/>
        <end position="467"/>
    </location>
</feature>
<keyword evidence="4" id="KW-1185">Reference proteome</keyword>
<name>A0A9Q8V6J0_9HYPO</name>
<sequence>MSKLFLITSLALAAVQGAAPGASGASTGAGAPGAPADTATTTSGKKCVNPVGQLESINKYDSQKHGACEWEKARAVLCNSGREADPKGYVPCLWPKGKAESDFDRAQADCLACKQGGQGEEKMAPEEVKKWTAAQKKGKAIVLANPTGDKEIWDVTFGIYKNLGKTEETPTEEPSPSGNDTAPETSGDANFNLDAYFEATIQKYKSVESVSVCSYNKEVLVSSNGADESTSSNGADESTSTNTTEQSSQSRVVNIVQYDKTAFRFQLKGGVMGVVFVNKKENLALTSSSNSTRAATEEDRKTLPKVEKITKGVEEEDVKQSKPVEVKKASPECEKSMKKLQEEVLPKAQGELSEEKKKEVVKEVTSELTVKIQAKTKEVTVTSEGIKTGKASSGGEGGDAEDASEAGSATGSKGGKGGSDEDGEDGEAGSSSAGSQKTAKSGSKGGKSGKKPNSCKRRRRRSNTVAA</sequence>
<dbReference type="GeneID" id="72062540"/>
<feature type="compositionally biased region" description="Basic residues" evidence="1">
    <location>
        <begin position="447"/>
        <end position="467"/>
    </location>
</feature>
<dbReference type="RefSeq" id="XP_047837360.1">
    <property type="nucleotide sequence ID" value="XM_047981400.1"/>
</dbReference>
<evidence type="ECO:0000256" key="1">
    <source>
        <dbReference type="SAM" id="MobiDB-lite"/>
    </source>
</evidence>
<evidence type="ECO:0000313" key="4">
    <source>
        <dbReference type="Proteomes" id="UP000829364"/>
    </source>
</evidence>
<feature type="region of interest" description="Disordered" evidence="1">
    <location>
        <begin position="371"/>
        <end position="467"/>
    </location>
</feature>